<dbReference type="Proteomes" id="UP000807769">
    <property type="component" value="Unassembled WGS sequence"/>
</dbReference>
<dbReference type="GeneID" id="64627090"/>
<dbReference type="EMBL" id="JABBWG010000023">
    <property type="protein sequence ID" value="KAG1813623.1"/>
    <property type="molecule type" value="Genomic_DNA"/>
</dbReference>
<gene>
    <name evidence="2" type="ORF">BJ212DRAFT_1301005</name>
</gene>
<evidence type="ECO:0000313" key="3">
    <source>
        <dbReference type="Proteomes" id="UP000807769"/>
    </source>
</evidence>
<comment type="caution">
    <text evidence="2">The sequence shown here is derived from an EMBL/GenBank/DDBJ whole genome shotgun (WGS) entry which is preliminary data.</text>
</comment>
<sequence length="126" mass="14137">MQHEPGKMSFLDSLMTVGPLSAASFLTGLNITRAPFVTWDEQVWFLIMTPEGVSKFIDHVFDATCNYTLEKGYLVTEGKLCVKSQSDEVDRRNPTPSNFSRRRRGASKSHVNLSTALVVNGRTRQI</sequence>
<reference evidence="2" key="1">
    <citation type="journal article" date="2020" name="New Phytol.">
        <title>Comparative genomics reveals dynamic genome evolution in host specialist ectomycorrhizal fungi.</title>
        <authorList>
            <person name="Lofgren L.A."/>
            <person name="Nguyen N.H."/>
            <person name="Vilgalys R."/>
            <person name="Ruytinx J."/>
            <person name="Liao H.L."/>
            <person name="Branco S."/>
            <person name="Kuo A."/>
            <person name="LaButti K."/>
            <person name="Lipzen A."/>
            <person name="Andreopoulos W."/>
            <person name="Pangilinan J."/>
            <person name="Riley R."/>
            <person name="Hundley H."/>
            <person name="Na H."/>
            <person name="Barry K."/>
            <person name="Grigoriev I.V."/>
            <person name="Stajich J.E."/>
            <person name="Kennedy P.G."/>
        </authorList>
    </citation>
    <scope>NUCLEOTIDE SEQUENCE</scope>
    <source>
        <strain evidence="2">MN1</strain>
    </source>
</reference>
<feature type="region of interest" description="Disordered" evidence="1">
    <location>
        <begin position="85"/>
        <end position="108"/>
    </location>
</feature>
<keyword evidence="3" id="KW-1185">Reference proteome</keyword>
<proteinExistence type="predicted"/>
<dbReference type="OrthoDB" id="2502001at2759"/>
<organism evidence="2 3">
    <name type="scientific">Suillus subaureus</name>
    <dbReference type="NCBI Taxonomy" id="48587"/>
    <lineage>
        <taxon>Eukaryota</taxon>
        <taxon>Fungi</taxon>
        <taxon>Dikarya</taxon>
        <taxon>Basidiomycota</taxon>
        <taxon>Agaricomycotina</taxon>
        <taxon>Agaricomycetes</taxon>
        <taxon>Agaricomycetidae</taxon>
        <taxon>Boletales</taxon>
        <taxon>Suillineae</taxon>
        <taxon>Suillaceae</taxon>
        <taxon>Suillus</taxon>
    </lineage>
</organism>
<accession>A0A9P7E7Z8</accession>
<evidence type="ECO:0000256" key="1">
    <source>
        <dbReference type="SAM" id="MobiDB-lite"/>
    </source>
</evidence>
<dbReference type="AlphaFoldDB" id="A0A9P7E7Z8"/>
<protein>
    <submittedName>
        <fullName evidence="2">Uncharacterized protein</fullName>
    </submittedName>
</protein>
<name>A0A9P7E7Z8_9AGAM</name>
<evidence type="ECO:0000313" key="2">
    <source>
        <dbReference type="EMBL" id="KAG1813623.1"/>
    </source>
</evidence>
<dbReference type="RefSeq" id="XP_041191384.1">
    <property type="nucleotide sequence ID" value="XM_041333073.1"/>
</dbReference>